<comment type="caution">
    <text evidence="8">The sequence shown here is derived from an EMBL/GenBank/DDBJ whole genome shotgun (WGS) entry which is preliminary data.</text>
</comment>
<dbReference type="Gene3D" id="1.10.510.10">
    <property type="entry name" value="Transferase(Phosphotransferase) domain 1"/>
    <property type="match status" value="1"/>
</dbReference>
<feature type="compositionally biased region" description="Acidic residues" evidence="6">
    <location>
        <begin position="152"/>
        <end position="163"/>
    </location>
</feature>
<evidence type="ECO:0000256" key="3">
    <source>
        <dbReference type="ARBA" id="ARBA00022741"/>
    </source>
</evidence>
<evidence type="ECO:0000256" key="5">
    <source>
        <dbReference type="ARBA" id="ARBA00022840"/>
    </source>
</evidence>
<evidence type="ECO:0000256" key="6">
    <source>
        <dbReference type="SAM" id="MobiDB-lite"/>
    </source>
</evidence>
<evidence type="ECO:0000259" key="7">
    <source>
        <dbReference type="PROSITE" id="PS51285"/>
    </source>
</evidence>
<keyword evidence="5" id="KW-0067">ATP-binding</keyword>
<evidence type="ECO:0000256" key="4">
    <source>
        <dbReference type="ARBA" id="ARBA00022777"/>
    </source>
</evidence>
<dbReference type="SMART" id="SM00133">
    <property type="entry name" value="S_TK_X"/>
    <property type="match status" value="1"/>
</dbReference>
<dbReference type="AlphaFoldDB" id="A0A7J7JZ93"/>
<dbReference type="Proteomes" id="UP000593567">
    <property type="component" value="Unassembled WGS sequence"/>
</dbReference>
<accession>A0A7J7JZ93</accession>
<dbReference type="GO" id="GO:0004674">
    <property type="term" value="F:protein serine/threonine kinase activity"/>
    <property type="evidence" value="ECO:0007669"/>
    <property type="project" value="UniProtKB-KW"/>
</dbReference>
<keyword evidence="4" id="KW-0418">Kinase</keyword>
<feature type="region of interest" description="Disordered" evidence="6">
    <location>
        <begin position="134"/>
        <end position="172"/>
    </location>
</feature>
<keyword evidence="9" id="KW-1185">Reference proteome</keyword>
<dbReference type="PROSITE" id="PS51285">
    <property type="entry name" value="AGC_KINASE_CTER"/>
    <property type="match status" value="1"/>
</dbReference>
<dbReference type="EMBL" id="VXIV02001571">
    <property type="protein sequence ID" value="KAF6031729.1"/>
    <property type="molecule type" value="Genomic_DNA"/>
</dbReference>
<dbReference type="PANTHER" id="PTHR24353">
    <property type="entry name" value="CYCLIC NUCLEOTIDE-DEPENDENT PROTEIN KINASE"/>
    <property type="match status" value="1"/>
</dbReference>
<dbReference type="PANTHER" id="PTHR24353:SF147">
    <property type="entry name" value="CGMP-DEPENDENT SERINE_THREONIN PROTEIN KINASE-RELATED"/>
    <property type="match status" value="1"/>
</dbReference>
<dbReference type="OrthoDB" id="63267at2759"/>
<dbReference type="InterPro" id="IPR000961">
    <property type="entry name" value="AGC-kinase_C"/>
</dbReference>
<name>A0A7J7JZ93_BUGNE</name>
<keyword evidence="2" id="KW-0808">Transferase</keyword>
<evidence type="ECO:0000313" key="8">
    <source>
        <dbReference type="EMBL" id="KAF6031729.1"/>
    </source>
</evidence>
<evidence type="ECO:0000256" key="2">
    <source>
        <dbReference type="ARBA" id="ARBA00022679"/>
    </source>
</evidence>
<reference evidence="8" key="1">
    <citation type="submission" date="2020-06" db="EMBL/GenBank/DDBJ databases">
        <title>Draft genome of Bugula neritina, a colonial animal packing powerful symbionts and potential medicines.</title>
        <authorList>
            <person name="Rayko M."/>
        </authorList>
    </citation>
    <scope>NUCLEOTIDE SEQUENCE [LARGE SCALE GENOMIC DNA]</scope>
    <source>
        <strain evidence="8">Kwan_BN1</strain>
    </source>
</reference>
<keyword evidence="1" id="KW-0723">Serine/threonine-protein kinase</keyword>
<evidence type="ECO:0000313" key="9">
    <source>
        <dbReference type="Proteomes" id="UP000593567"/>
    </source>
</evidence>
<proteinExistence type="predicted"/>
<sequence>MRTYNMILRGIDSIDFPRKISRNATSLIKRLCRLNPRERVVVAWKHPHTLSTEPNTSKVSGPNRIKSKLSLIRLDSKLLRNSPENKLKYVDGPSYKREIPSERLGYGGAGVKDVQKHKWFEGFNWSGLHNRTLPTPYIPTVQSPSDMRNFDDYPEDDSEEPPDDMSGWDQGF</sequence>
<gene>
    <name evidence="8" type="ORF">EB796_009936</name>
</gene>
<dbReference type="GO" id="GO:0005524">
    <property type="term" value="F:ATP binding"/>
    <property type="evidence" value="ECO:0007669"/>
    <property type="project" value="UniProtKB-KW"/>
</dbReference>
<protein>
    <submittedName>
        <fullName evidence="8">PRKG1</fullName>
    </submittedName>
</protein>
<keyword evidence="3" id="KW-0547">Nucleotide-binding</keyword>
<evidence type="ECO:0000256" key="1">
    <source>
        <dbReference type="ARBA" id="ARBA00022527"/>
    </source>
</evidence>
<organism evidence="8 9">
    <name type="scientific">Bugula neritina</name>
    <name type="common">Brown bryozoan</name>
    <name type="synonym">Sertularia neritina</name>
    <dbReference type="NCBI Taxonomy" id="10212"/>
    <lineage>
        <taxon>Eukaryota</taxon>
        <taxon>Metazoa</taxon>
        <taxon>Spiralia</taxon>
        <taxon>Lophotrochozoa</taxon>
        <taxon>Bryozoa</taxon>
        <taxon>Gymnolaemata</taxon>
        <taxon>Cheilostomatida</taxon>
        <taxon>Flustrina</taxon>
        <taxon>Buguloidea</taxon>
        <taxon>Bugulidae</taxon>
        <taxon>Bugula</taxon>
    </lineage>
</organism>
<feature type="domain" description="AGC-kinase C-terminal" evidence="7">
    <location>
        <begin position="121"/>
        <end position="172"/>
    </location>
</feature>
<dbReference type="Gene3D" id="3.30.200.20">
    <property type="entry name" value="Phosphorylase Kinase, domain 1"/>
    <property type="match status" value="1"/>
</dbReference>